<evidence type="ECO:0000313" key="2">
    <source>
        <dbReference type="Proteomes" id="UP000274131"/>
    </source>
</evidence>
<organism evidence="3">
    <name type="scientific">Enterobius vermicularis</name>
    <name type="common">Human pinworm</name>
    <dbReference type="NCBI Taxonomy" id="51028"/>
    <lineage>
        <taxon>Eukaryota</taxon>
        <taxon>Metazoa</taxon>
        <taxon>Ecdysozoa</taxon>
        <taxon>Nematoda</taxon>
        <taxon>Chromadorea</taxon>
        <taxon>Rhabditida</taxon>
        <taxon>Spirurina</taxon>
        <taxon>Oxyuridomorpha</taxon>
        <taxon>Oxyuroidea</taxon>
        <taxon>Oxyuridae</taxon>
        <taxon>Enterobius</taxon>
    </lineage>
</organism>
<dbReference type="WBParaSite" id="EVEC_0000776001-mRNA-1">
    <property type="protein sequence ID" value="EVEC_0000776001-mRNA-1"/>
    <property type="gene ID" value="EVEC_0000776001"/>
</dbReference>
<accession>A0A0N4VB59</accession>
<name>A0A0N4VB59_ENTVE</name>
<evidence type="ECO:0000313" key="1">
    <source>
        <dbReference type="EMBL" id="VDD92493.1"/>
    </source>
</evidence>
<dbReference type="AlphaFoldDB" id="A0A0N4VB59"/>
<keyword evidence="2" id="KW-1185">Reference proteome</keyword>
<evidence type="ECO:0000313" key="3">
    <source>
        <dbReference type="WBParaSite" id="EVEC_0000776001-mRNA-1"/>
    </source>
</evidence>
<sequence>MAKTGKTKSSNNYLVRIVLDFVAAVFNHNADDADDNDDEEMRMKNVEMMNNYREYEDTDEAADSDVQMMMN</sequence>
<gene>
    <name evidence="1" type="ORF">EVEC_LOCUS7244</name>
</gene>
<proteinExistence type="predicted"/>
<reference evidence="3" key="1">
    <citation type="submission" date="2017-02" db="UniProtKB">
        <authorList>
            <consortium name="WormBaseParasite"/>
        </authorList>
    </citation>
    <scope>IDENTIFICATION</scope>
</reference>
<dbReference type="Proteomes" id="UP000274131">
    <property type="component" value="Unassembled WGS sequence"/>
</dbReference>
<reference evidence="1 2" key="2">
    <citation type="submission" date="2018-10" db="EMBL/GenBank/DDBJ databases">
        <authorList>
            <consortium name="Pathogen Informatics"/>
        </authorList>
    </citation>
    <scope>NUCLEOTIDE SEQUENCE [LARGE SCALE GENOMIC DNA]</scope>
</reference>
<dbReference type="EMBL" id="UXUI01008835">
    <property type="protein sequence ID" value="VDD92493.1"/>
    <property type="molecule type" value="Genomic_DNA"/>
</dbReference>
<protein>
    <submittedName>
        <fullName evidence="3">Ovule protein</fullName>
    </submittedName>
</protein>